<organism evidence="2 3">
    <name type="scientific">Halarchaeum grantii</name>
    <dbReference type="NCBI Taxonomy" id="1193105"/>
    <lineage>
        <taxon>Archaea</taxon>
        <taxon>Methanobacteriati</taxon>
        <taxon>Methanobacteriota</taxon>
        <taxon>Stenosarchaea group</taxon>
        <taxon>Halobacteria</taxon>
        <taxon>Halobacteriales</taxon>
        <taxon>Halobacteriaceae</taxon>
    </lineage>
</organism>
<dbReference type="EMBL" id="BMPF01000003">
    <property type="protein sequence ID" value="GGL37020.1"/>
    <property type="molecule type" value="Genomic_DNA"/>
</dbReference>
<evidence type="ECO:0000313" key="2">
    <source>
        <dbReference type="EMBL" id="GGL37020.1"/>
    </source>
</evidence>
<proteinExistence type="predicted"/>
<reference evidence="2 3" key="1">
    <citation type="journal article" date="2019" name="Int. J. Syst. Evol. Microbiol.">
        <title>The Global Catalogue of Microorganisms (GCM) 10K type strain sequencing project: providing services to taxonomists for standard genome sequencing and annotation.</title>
        <authorList>
            <consortium name="The Broad Institute Genomics Platform"/>
            <consortium name="The Broad Institute Genome Sequencing Center for Infectious Disease"/>
            <person name="Wu L."/>
            <person name="Ma J."/>
        </authorList>
    </citation>
    <scope>NUCLEOTIDE SEQUENCE [LARGE SCALE GENOMIC DNA]</scope>
    <source>
        <strain evidence="2 3">JCM 19585</strain>
    </source>
</reference>
<protein>
    <submittedName>
        <fullName evidence="2">Uncharacterized protein</fullName>
    </submittedName>
</protein>
<keyword evidence="3" id="KW-1185">Reference proteome</keyword>
<gene>
    <name evidence="2" type="ORF">GCM10009037_20640</name>
</gene>
<sequence length="245" mass="24758">MAALGGASATGLAGCSTGSSDPASSSSGDAEKAAIERFVAAVNEDDVETATASVSEWAAGGFTESTIGEYTLDYGTLTRLDQSRAVVGDAAFQTQLTISHGEETRTEETVFGVSGSESDRYIVRIDATGGLIVGGTLLGLPSAFLESTYDPSATSDADTGVLTLSHTGGGTMPADSVYVSGSIVDPAGADVDVSTDGAALSESTAYTRFAPGDDFTVGVNGDYTVSVSYEKESAGTAIIDEFSRS</sequence>
<evidence type="ECO:0000313" key="3">
    <source>
        <dbReference type="Proteomes" id="UP000628840"/>
    </source>
</evidence>
<dbReference type="AlphaFoldDB" id="A0A830EWI7"/>
<evidence type="ECO:0000256" key="1">
    <source>
        <dbReference type="SAM" id="MobiDB-lite"/>
    </source>
</evidence>
<comment type="caution">
    <text evidence="2">The sequence shown here is derived from an EMBL/GenBank/DDBJ whole genome shotgun (WGS) entry which is preliminary data.</text>
</comment>
<accession>A0A830EWI7</accession>
<name>A0A830EWI7_9EURY</name>
<dbReference type="Proteomes" id="UP000628840">
    <property type="component" value="Unassembled WGS sequence"/>
</dbReference>
<feature type="compositionally biased region" description="Low complexity" evidence="1">
    <location>
        <begin position="1"/>
        <end position="28"/>
    </location>
</feature>
<feature type="region of interest" description="Disordered" evidence="1">
    <location>
        <begin position="1"/>
        <end position="30"/>
    </location>
</feature>